<dbReference type="InterPro" id="IPR024269">
    <property type="entry name" value="DUF3791"/>
</dbReference>
<organism evidence="1 2">
    <name type="scientific">Bacteroides graminisolvens DSM 19988 = JCM 15093</name>
    <dbReference type="NCBI Taxonomy" id="1121097"/>
    <lineage>
        <taxon>Bacteria</taxon>
        <taxon>Pseudomonadati</taxon>
        <taxon>Bacteroidota</taxon>
        <taxon>Bacteroidia</taxon>
        <taxon>Bacteroidales</taxon>
        <taxon>Bacteroidaceae</taxon>
        <taxon>Bacteroides</taxon>
    </lineage>
</organism>
<proteinExistence type="predicted"/>
<name>A0A069D7F1_9BACE</name>
<dbReference type="RefSeq" id="WP_007215845.1">
    <property type="nucleotide sequence ID" value="NZ_ATZI01000031.1"/>
</dbReference>
<keyword evidence="2" id="KW-1185">Reference proteome</keyword>
<dbReference type="EMBL" id="BAJS01000054">
    <property type="protein sequence ID" value="GAK38261.1"/>
    <property type="molecule type" value="Genomic_DNA"/>
</dbReference>
<dbReference type="Proteomes" id="UP000027601">
    <property type="component" value="Unassembled WGS sequence"/>
</dbReference>
<reference evidence="1 2" key="1">
    <citation type="journal article" date="2015" name="Microbes Environ.">
        <title>Distribution and evolution of nitrogen fixation genes in the phylum bacteroidetes.</title>
        <authorList>
            <person name="Inoue J."/>
            <person name="Oshima K."/>
            <person name="Suda W."/>
            <person name="Sakamoto M."/>
            <person name="Iino T."/>
            <person name="Noda S."/>
            <person name="Hongoh Y."/>
            <person name="Hattori M."/>
            <person name="Ohkuma M."/>
        </authorList>
    </citation>
    <scope>NUCLEOTIDE SEQUENCE [LARGE SCALE GENOMIC DNA]</scope>
    <source>
        <strain evidence="1 2">JCM 15093</strain>
    </source>
</reference>
<comment type="caution">
    <text evidence="1">The sequence shown here is derived from an EMBL/GenBank/DDBJ whole genome shotgun (WGS) entry which is preliminary data.</text>
</comment>
<accession>A0A069D7F1</accession>
<evidence type="ECO:0000313" key="2">
    <source>
        <dbReference type="Proteomes" id="UP000027601"/>
    </source>
</evidence>
<dbReference type="STRING" id="1121097.GCA_000428125_03118"/>
<dbReference type="Pfam" id="PF12668">
    <property type="entry name" value="DUF3791"/>
    <property type="match status" value="1"/>
</dbReference>
<dbReference type="AlphaFoldDB" id="A0A069D7F1"/>
<gene>
    <name evidence="1" type="ORF">JCM15093_3600</name>
</gene>
<dbReference type="OrthoDB" id="9805037at2"/>
<protein>
    <submittedName>
        <fullName evidence="1">Transcriptional regulator, Cro/CI family</fullName>
    </submittedName>
</protein>
<dbReference type="eggNOG" id="ENOG5032Z8V">
    <property type="taxonomic scope" value="Bacteria"/>
</dbReference>
<evidence type="ECO:0000313" key="1">
    <source>
        <dbReference type="EMBL" id="GAK38261.1"/>
    </source>
</evidence>
<sequence length="75" mass="8186">MNKNEITNKIEYVVCCVGAFAAKFSLTNAQAYAYLRRFSGIDFLIDCYAAEHTLSIDDAVNDLTAVCSKKGGKLA</sequence>